<gene>
    <name evidence="5" type="primary">lepB</name>
    <name evidence="5" type="ORF">IWA51_07530</name>
</gene>
<dbReference type="EC" id="3.4.21.89" evidence="3"/>
<dbReference type="GO" id="GO:0004252">
    <property type="term" value="F:serine-type endopeptidase activity"/>
    <property type="evidence" value="ECO:0007669"/>
    <property type="project" value="InterPro"/>
</dbReference>
<dbReference type="Gene3D" id="2.10.109.10">
    <property type="entry name" value="Umud Fragment, subunit A"/>
    <property type="match status" value="1"/>
</dbReference>
<dbReference type="InterPro" id="IPR036286">
    <property type="entry name" value="LexA/Signal_pep-like_sf"/>
</dbReference>
<dbReference type="PRINTS" id="PR00727">
    <property type="entry name" value="LEADERPTASE"/>
</dbReference>
<evidence type="ECO:0000256" key="2">
    <source>
        <dbReference type="ARBA" id="ARBA00019232"/>
    </source>
</evidence>
<comment type="similarity">
    <text evidence="1 3">Belongs to the peptidase S26 family.</text>
</comment>
<evidence type="ECO:0000256" key="3">
    <source>
        <dbReference type="RuleBase" id="RU362042"/>
    </source>
</evidence>
<dbReference type="RefSeq" id="WP_198441980.1">
    <property type="nucleotide sequence ID" value="NZ_CBCSHE010000001.1"/>
</dbReference>
<dbReference type="CDD" id="cd06462">
    <property type="entry name" value="Peptidase_S24_S26"/>
    <property type="match status" value="1"/>
</dbReference>
<feature type="transmembrane region" description="Helical" evidence="3">
    <location>
        <begin position="20"/>
        <end position="43"/>
    </location>
</feature>
<evidence type="ECO:0000256" key="1">
    <source>
        <dbReference type="ARBA" id="ARBA00009370"/>
    </source>
</evidence>
<keyword evidence="3" id="KW-1133">Transmembrane helix</keyword>
<keyword evidence="3" id="KW-0645">Protease</keyword>
<name>A0A7T3V450_9SPIR</name>
<sequence length="231" mass="26500">MKQNVYDYSFEMRRERRRRVTRCFILVASVVLFISLFLNYVLFPVYVRSDSMEKGIAENGMVFVCPLAKSPKRGSVVLLSRTDGRRLSFFQRFINTSVSFFTLQKYAPFGYTHKMSGKETLRRVVALPGDTIYMKDYVLYVKPAGQNLFLTEFELASKPYDVSIYSVPVEWDGMGCIGDMAETVLGSDEYFLLADNRIEAVDSRGYGPVKSSMFKGSAVLQFFPLNRIKLF</sequence>
<dbReference type="GO" id="GO:0006465">
    <property type="term" value="P:signal peptide processing"/>
    <property type="evidence" value="ECO:0007669"/>
    <property type="project" value="InterPro"/>
</dbReference>
<protein>
    <recommendedName>
        <fullName evidence="2 3">Signal peptidase I</fullName>
        <ecNumber evidence="3">3.4.21.89</ecNumber>
    </recommendedName>
</protein>
<evidence type="ECO:0000313" key="6">
    <source>
        <dbReference type="Proteomes" id="UP000595224"/>
    </source>
</evidence>
<dbReference type="Proteomes" id="UP000595224">
    <property type="component" value="Chromosome"/>
</dbReference>
<dbReference type="KEGG" id="tper:IWA51_07530"/>
<keyword evidence="6" id="KW-1185">Reference proteome</keyword>
<proteinExistence type="inferred from homology"/>
<dbReference type="GO" id="GO:0016020">
    <property type="term" value="C:membrane"/>
    <property type="evidence" value="ECO:0007669"/>
    <property type="project" value="UniProtKB-SubCell"/>
</dbReference>
<keyword evidence="3" id="KW-0812">Transmembrane</keyword>
<comment type="catalytic activity">
    <reaction evidence="3">
        <text>Cleavage of hydrophobic, N-terminal signal or leader sequences from secreted and periplasmic proteins.</text>
        <dbReference type="EC" id="3.4.21.89"/>
    </reaction>
</comment>
<comment type="subcellular location">
    <subcellularLocation>
        <location evidence="3">Membrane</location>
        <topology evidence="3">Single-pass type II membrane protein</topology>
    </subcellularLocation>
</comment>
<organism evidence="5 6">
    <name type="scientific">Treponema peruense</name>
    <dbReference type="NCBI Taxonomy" id="2787628"/>
    <lineage>
        <taxon>Bacteria</taxon>
        <taxon>Pseudomonadati</taxon>
        <taxon>Spirochaetota</taxon>
        <taxon>Spirochaetia</taxon>
        <taxon>Spirochaetales</taxon>
        <taxon>Treponemataceae</taxon>
        <taxon>Treponema</taxon>
    </lineage>
</organism>
<dbReference type="GO" id="GO:0009003">
    <property type="term" value="F:signal peptidase activity"/>
    <property type="evidence" value="ECO:0007669"/>
    <property type="project" value="UniProtKB-EC"/>
</dbReference>
<accession>A0A7T3V450</accession>
<dbReference type="PANTHER" id="PTHR43390:SF1">
    <property type="entry name" value="CHLOROPLAST PROCESSING PEPTIDASE"/>
    <property type="match status" value="1"/>
</dbReference>
<dbReference type="PANTHER" id="PTHR43390">
    <property type="entry name" value="SIGNAL PEPTIDASE I"/>
    <property type="match status" value="1"/>
</dbReference>
<dbReference type="SUPFAM" id="SSF51306">
    <property type="entry name" value="LexA/Signal peptidase"/>
    <property type="match status" value="1"/>
</dbReference>
<dbReference type="Pfam" id="PF10502">
    <property type="entry name" value="Peptidase_S26"/>
    <property type="match status" value="1"/>
</dbReference>
<dbReference type="InterPro" id="IPR019533">
    <property type="entry name" value="Peptidase_S26"/>
</dbReference>
<keyword evidence="3" id="KW-0472">Membrane</keyword>
<keyword evidence="3 5" id="KW-0378">Hydrolase</keyword>
<dbReference type="NCBIfam" id="TIGR02227">
    <property type="entry name" value="sigpep_I_bact"/>
    <property type="match status" value="1"/>
</dbReference>
<evidence type="ECO:0000313" key="5">
    <source>
        <dbReference type="EMBL" id="QQA00131.1"/>
    </source>
</evidence>
<evidence type="ECO:0000259" key="4">
    <source>
        <dbReference type="Pfam" id="PF10502"/>
    </source>
</evidence>
<dbReference type="EMBL" id="CP064936">
    <property type="protein sequence ID" value="QQA00131.1"/>
    <property type="molecule type" value="Genomic_DNA"/>
</dbReference>
<feature type="domain" description="Peptidase S26" evidence="4">
    <location>
        <begin position="24"/>
        <end position="222"/>
    </location>
</feature>
<dbReference type="AlphaFoldDB" id="A0A7T3V450"/>
<reference evidence="5 6" key="1">
    <citation type="submission" date="2020-11" db="EMBL/GenBank/DDBJ databases">
        <title>Treponema Peruensis nv. sp., first commensal Treponema isolated from human feces.</title>
        <authorList>
            <person name="Belkhou C."/>
            <person name="Raes J."/>
        </authorList>
    </citation>
    <scope>NUCLEOTIDE SEQUENCE [LARGE SCALE GENOMIC DNA]</scope>
    <source>
        <strain evidence="5 6">RCC2812</strain>
    </source>
</reference>
<dbReference type="InterPro" id="IPR000223">
    <property type="entry name" value="Pept_S26A_signal_pept_1"/>
</dbReference>